<evidence type="ECO:0000256" key="2">
    <source>
        <dbReference type="ARBA" id="ARBA00007446"/>
    </source>
</evidence>
<proteinExistence type="inferred from homology"/>
<dbReference type="SUPFAM" id="SSF88633">
    <property type="entry name" value="Positive stranded ssRNA viruses"/>
    <property type="match status" value="1"/>
</dbReference>
<evidence type="ECO:0000256" key="1">
    <source>
        <dbReference type="ARBA" id="ARBA00004328"/>
    </source>
</evidence>
<evidence type="ECO:0000256" key="6">
    <source>
        <dbReference type="ARBA" id="ARBA00023060"/>
    </source>
</evidence>
<dbReference type="Pfam" id="PF00729">
    <property type="entry name" value="Viral_coat"/>
    <property type="match status" value="1"/>
</dbReference>
<evidence type="ECO:0000256" key="5">
    <source>
        <dbReference type="ARBA" id="ARBA00022844"/>
    </source>
</evidence>
<keyword evidence="5" id="KW-0946">Virion</keyword>
<dbReference type="GO" id="GO:0005198">
    <property type="term" value="F:structural molecule activity"/>
    <property type="evidence" value="ECO:0007669"/>
    <property type="project" value="InterPro"/>
</dbReference>
<feature type="domain" description="Icosahedral viral capsid protein S" evidence="8">
    <location>
        <begin position="40"/>
        <end position="225"/>
    </location>
</feature>
<feature type="compositionally biased region" description="Basic residues" evidence="7">
    <location>
        <begin position="37"/>
        <end position="48"/>
    </location>
</feature>
<name>A0A8F5MLZ0_9VIRU</name>
<dbReference type="InterPro" id="IPR000937">
    <property type="entry name" value="Capsid_prot_S-dom_vir"/>
</dbReference>
<evidence type="ECO:0000256" key="4">
    <source>
        <dbReference type="ARBA" id="ARBA00022561"/>
    </source>
</evidence>
<keyword evidence="4" id="KW-0167">Capsid protein</keyword>
<dbReference type="GO" id="GO:0039617">
    <property type="term" value="C:T=3 icosahedral viral capsid"/>
    <property type="evidence" value="ECO:0007669"/>
    <property type="project" value="UniProtKB-KW"/>
</dbReference>
<dbReference type="Gene3D" id="2.60.120.20">
    <property type="match status" value="1"/>
</dbReference>
<reference evidence="9" key="1">
    <citation type="submission" date="2021-02" db="EMBL/GenBank/DDBJ databases">
        <title>The hidden world within plants: metatranscriptomics unveil the complexity of wood microbiomes in grapevine.</title>
        <authorList>
            <person name="Nerva L."/>
            <person name="Garcia J.F."/>
            <person name="Favaretto F."/>
            <person name="Giudice G."/>
            <person name="Moffa L."/>
            <person name="Dario C."/>
            <person name="Riccardo V."/>
            <person name="Gambino G."/>
            <person name="Chitarra W."/>
        </authorList>
    </citation>
    <scope>NUCLEOTIDE SEQUENCE</scope>
</reference>
<sequence length="229" mass="24977">MPRKKKTRPAAETGQLVALFSKLLSGHSTSNNPGPQRPKKKRRRKRQSRGMAGPSGEGSMTLSRRELVASVKAGDPNRNGGDGMGHIDLLPNSFSFLRGIAGNFDRVKWMRISIYFKPAVGSTIGGLVTVGVDWDFAGNNLTRQNVSALTPCFTIQVSHDGEGRPLNLPANKLQSRAWYTPYAERTVPLVDKGPGRVHWAVTSSQPKDTVLGELWVHYSVTMQGTNPSA</sequence>
<evidence type="ECO:0000313" key="9">
    <source>
        <dbReference type="EMBL" id="QXN75441.1"/>
    </source>
</evidence>
<evidence type="ECO:0000256" key="3">
    <source>
        <dbReference type="ARBA" id="ARBA00018091"/>
    </source>
</evidence>
<evidence type="ECO:0000256" key="7">
    <source>
        <dbReference type="SAM" id="MobiDB-lite"/>
    </source>
</evidence>
<organism evidence="9">
    <name type="scientific">Grapevine-associated sobemo-like virus 1</name>
    <dbReference type="NCBI Taxonomy" id="2814415"/>
    <lineage>
        <taxon>Viruses</taxon>
        <taxon>Riboviria</taxon>
        <taxon>Orthornavirae</taxon>
        <taxon>Pisuviricota</taxon>
        <taxon>Pisoniviricetes</taxon>
        <taxon>Sobelivirales</taxon>
        <taxon>Solemoviridae</taxon>
    </lineage>
</organism>
<comment type="similarity">
    <text evidence="2">Belongs to the icosahedral plant coat protein family.</text>
</comment>
<dbReference type="InterPro" id="IPR029053">
    <property type="entry name" value="Viral_coat"/>
</dbReference>
<dbReference type="EMBL" id="MW648531">
    <property type="protein sequence ID" value="QXN75441.1"/>
    <property type="molecule type" value="Genomic_RNA"/>
</dbReference>
<evidence type="ECO:0000259" key="8">
    <source>
        <dbReference type="Pfam" id="PF00729"/>
    </source>
</evidence>
<accession>A0A8F5MLZ0</accession>
<feature type="region of interest" description="Disordered" evidence="7">
    <location>
        <begin position="22"/>
        <end position="63"/>
    </location>
</feature>
<keyword evidence="6" id="KW-1142">T=3 icosahedral capsid protein</keyword>
<comment type="subcellular location">
    <subcellularLocation>
        <location evidence="1">Virion</location>
    </subcellularLocation>
</comment>
<protein>
    <recommendedName>
        <fullName evidence="3">Capsid protein</fullName>
    </recommendedName>
</protein>